<gene>
    <name evidence="2" type="ORF">PNAL_LOCUS3022</name>
</gene>
<reference evidence="2" key="1">
    <citation type="submission" date="2021-07" db="EMBL/GenBank/DDBJ databases">
        <authorList>
            <person name="Branca A.L. A."/>
        </authorList>
    </citation>
    <scope>NUCLEOTIDE SEQUENCE</scope>
</reference>
<protein>
    <submittedName>
        <fullName evidence="2">Uncharacterized protein</fullName>
    </submittedName>
</protein>
<evidence type="ECO:0000313" key="3">
    <source>
        <dbReference type="Proteomes" id="UP001153461"/>
    </source>
</evidence>
<evidence type="ECO:0000256" key="1">
    <source>
        <dbReference type="SAM" id="SignalP"/>
    </source>
</evidence>
<evidence type="ECO:0000313" key="2">
    <source>
        <dbReference type="EMBL" id="CAG8041376.1"/>
    </source>
</evidence>
<dbReference type="OrthoDB" id="1601at2759"/>
<sequence length="98" mass="10159">MRLETPVILGLAASASALWSVTYYTTTDCSGVGKEVGGYEAGCWNLEDGTESVMVSTDSGNNITLSTGSNCNTPYGDEIPSGVTDLCVNAAICSFLSF</sequence>
<accession>A0A9W4HHY9</accession>
<dbReference type="EMBL" id="CAJVNV010000100">
    <property type="protein sequence ID" value="CAG8041376.1"/>
    <property type="molecule type" value="Genomic_DNA"/>
</dbReference>
<dbReference type="AlphaFoldDB" id="A0A9W4HHY9"/>
<keyword evidence="1" id="KW-0732">Signal</keyword>
<dbReference type="Proteomes" id="UP001153461">
    <property type="component" value="Unassembled WGS sequence"/>
</dbReference>
<organism evidence="2 3">
    <name type="scientific">Penicillium nalgiovense</name>
    <dbReference type="NCBI Taxonomy" id="60175"/>
    <lineage>
        <taxon>Eukaryota</taxon>
        <taxon>Fungi</taxon>
        <taxon>Dikarya</taxon>
        <taxon>Ascomycota</taxon>
        <taxon>Pezizomycotina</taxon>
        <taxon>Eurotiomycetes</taxon>
        <taxon>Eurotiomycetidae</taxon>
        <taxon>Eurotiales</taxon>
        <taxon>Aspergillaceae</taxon>
        <taxon>Penicillium</taxon>
    </lineage>
</organism>
<feature type="chain" id="PRO_5040965615" evidence="1">
    <location>
        <begin position="18"/>
        <end position="98"/>
    </location>
</feature>
<comment type="caution">
    <text evidence="2">The sequence shown here is derived from an EMBL/GenBank/DDBJ whole genome shotgun (WGS) entry which is preliminary data.</text>
</comment>
<name>A0A9W4HHY9_PENNA</name>
<feature type="signal peptide" evidence="1">
    <location>
        <begin position="1"/>
        <end position="17"/>
    </location>
</feature>
<proteinExistence type="predicted"/>